<evidence type="ECO:0000313" key="2">
    <source>
        <dbReference type="Proteomes" id="UP000053562"/>
    </source>
</evidence>
<proteinExistence type="predicted"/>
<gene>
    <name evidence="1" type="ORF">PVIIG_05317</name>
</gene>
<organism evidence="1 2">
    <name type="scientific">Plasmodium vivax India VII</name>
    <dbReference type="NCBI Taxonomy" id="1077284"/>
    <lineage>
        <taxon>Eukaryota</taxon>
        <taxon>Sar</taxon>
        <taxon>Alveolata</taxon>
        <taxon>Apicomplexa</taxon>
        <taxon>Aconoidasida</taxon>
        <taxon>Haemosporida</taxon>
        <taxon>Plasmodiidae</taxon>
        <taxon>Plasmodium</taxon>
        <taxon>Plasmodium (Plasmodium)</taxon>
    </lineage>
</organism>
<evidence type="ECO:0000313" key="1">
    <source>
        <dbReference type="EMBL" id="KMZ76706.1"/>
    </source>
</evidence>
<sequence length="401" mass="48003">MYVVLYFIYFKEKYEDKLPSNSFKKKLLKDFKFDEMKSTFQLPNSYDSQCWEYISKIPVTLYFNYRTIVNSYCKNNQNNKCCRDINYYFDLIIGIIRSSKLSVEDKSHYIEYVENSWNDPFKRERDYDCKREKGNYSKEKRSILKQLYDICEDKKMLDFNTDLYTKHLENKWTQIINSHSSDFEDLSFHINGKSLNKKLKYKDFLLNFEDIDCTDYNKINLSHILVERETLEQKTLVEVPSSRDNSREIEVIPTPVQEEPVIKTEDGTSNILDLKNLPITFVSLSGIGSFFFILYKYSPLGSWLYRNVTNKNKLSANMNYKPTQEDLERMLHSTYINSPDHQNTVYKKKKNLYDFLEFCDNIKGVLTNKRTAQQNNYCNYMKVIFDLYKEMEDIENPKVFD</sequence>
<dbReference type="EMBL" id="KQ234644">
    <property type="protein sequence ID" value="KMZ76706.1"/>
    <property type="molecule type" value="Genomic_DNA"/>
</dbReference>
<dbReference type="AlphaFoldDB" id="A0A0J9S1U3"/>
<name>A0A0J9S1U3_PLAVI</name>
<dbReference type="OrthoDB" id="384103at2759"/>
<dbReference type="Proteomes" id="UP000053562">
    <property type="component" value="Unassembled WGS sequence"/>
</dbReference>
<reference evidence="1 2" key="1">
    <citation type="submission" date="2011-08" db="EMBL/GenBank/DDBJ databases">
        <title>The Genome Sequence of Plasmodium vivax India VII.</title>
        <authorList>
            <consortium name="The Broad Institute Genome Sequencing Platform"/>
            <consortium name="The Broad Institute Genome Sequencing Center for Infectious Disease"/>
            <person name="Neafsey D."/>
            <person name="Carlton J."/>
            <person name="Barnwell J."/>
            <person name="Collins W."/>
            <person name="Escalante A."/>
            <person name="Mullikin J."/>
            <person name="Saul A."/>
            <person name="Guigo R."/>
            <person name="Camara F."/>
            <person name="Young S.K."/>
            <person name="Zeng Q."/>
            <person name="Gargeya S."/>
            <person name="Fitzgerald M."/>
            <person name="Haas B."/>
            <person name="Abouelleil A."/>
            <person name="Alvarado L."/>
            <person name="Arachchi H.M."/>
            <person name="Berlin A."/>
            <person name="Brown A."/>
            <person name="Chapman S.B."/>
            <person name="Chen Z."/>
            <person name="Dunbar C."/>
            <person name="Freedman E."/>
            <person name="Gearin G."/>
            <person name="Gellesch M."/>
            <person name="Goldberg J."/>
            <person name="Griggs A."/>
            <person name="Gujja S."/>
            <person name="Heiman D."/>
            <person name="Howarth C."/>
            <person name="Larson L."/>
            <person name="Lui A."/>
            <person name="MacDonald P.J.P."/>
            <person name="Montmayeur A."/>
            <person name="Murphy C."/>
            <person name="Neiman D."/>
            <person name="Pearson M."/>
            <person name="Priest M."/>
            <person name="Roberts A."/>
            <person name="Saif S."/>
            <person name="Shea T."/>
            <person name="Shenoy N."/>
            <person name="Sisk P."/>
            <person name="Stolte C."/>
            <person name="Sykes S."/>
            <person name="Wortman J."/>
            <person name="Nusbaum C."/>
            <person name="Birren B."/>
        </authorList>
    </citation>
    <scope>NUCLEOTIDE SEQUENCE [LARGE SCALE GENOMIC DNA]</scope>
    <source>
        <strain evidence="1 2">India VII</strain>
    </source>
</reference>
<protein>
    <submittedName>
        <fullName evidence="1">Uncharacterized protein</fullName>
    </submittedName>
</protein>
<accession>A0A0J9S1U3</accession>